<keyword evidence="3" id="KW-1185">Reference proteome</keyword>
<name>A0AAI9ZL58_9PEZI</name>
<sequence length="102" mass="10436">MYFSVALVAGIVASATAIPANSARTVDTVANELACVARGDMACAGLVSKRSETELANELACVARGDMACTGLVEKHDLEMEQLANELSCVARGDMACAGLVA</sequence>
<dbReference type="Proteomes" id="UP001243989">
    <property type="component" value="Unassembled WGS sequence"/>
</dbReference>
<dbReference type="RefSeq" id="XP_060442602.1">
    <property type="nucleotide sequence ID" value="XM_060588224.1"/>
</dbReference>
<dbReference type="AlphaFoldDB" id="A0AAI9ZL58"/>
<organism evidence="2 3">
    <name type="scientific">Colletotrichum phormii</name>
    <dbReference type="NCBI Taxonomy" id="359342"/>
    <lineage>
        <taxon>Eukaryota</taxon>
        <taxon>Fungi</taxon>
        <taxon>Dikarya</taxon>
        <taxon>Ascomycota</taxon>
        <taxon>Pezizomycotina</taxon>
        <taxon>Sordariomycetes</taxon>
        <taxon>Hypocreomycetidae</taxon>
        <taxon>Glomerellales</taxon>
        <taxon>Glomerellaceae</taxon>
        <taxon>Colletotrichum</taxon>
        <taxon>Colletotrichum acutatum species complex</taxon>
    </lineage>
</organism>
<gene>
    <name evidence="2" type="ORF">BDP81DRAFT_396710</name>
</gene>
<dbReference type="EMBL" id="JAHMHQ010000016">
    <property type="protein sequence ID" value="KAK1633995.1"/>
    <property type="molecule type" value="Genomic_DNA"/>
</dbReference>
<accession>A0AAI9ZL58</accession>
<evidence type="ECO:0000313" key="2">
    <source>
        <dbReference type="EMBL" id="KAK1633995.1"/>
    </source>
</evidence>
<feature type="signal peptide" evidence="1">
    <location>
        <begin position="1"/>
        <end position="17"/>
    </location>
</feature>
<evidence type="ECO:0000256" key="1">
    <source>
        <dbReference type="SAM" id="SignalP"/>
    </source>
</evidence>
<keyword evidence="1" id="KW-0732">Signal</keyword>
<dbReference type="GeneID" id="85473086"/>
<feature type="chain" id="PRO_5042471171" evidence="1">
    <location>
        <begin position="18"/>
        <end position="102"/>
    </location>
</feature>
<comment type="caution">
    <text evidence="2">The sequence shown here is derived from an EMBL/GenBank/DDBJ whole genome shotgun (WGS) entry which is preliminary data.</text>
</comment>
<evidence type="ECO:0000313" key="3">
    <source>
        <dbReference type="Proteomes" id="UP001243989"/>
    </source>
</evidence>
<reference evidence="2" key="1">
    <citation type="submission" date="2021-06" db="EMBL/GenBank/DDBJ databases">
        <title>Comparative genomics, transcriptomics and evolutionary studies reveal genomic signatures of adaptation to plant cell wall in hemibiotrophic fungi.</title>
        <authorList>
            <consortium name="DOE Joint Genome Institute"/>
            <person name="Baroncelli R."/>
            <person name="Diaz J.F."/>
            <person name="Benocci T."/>
            <person name="Peng M."/>
            <person name="Battaglia E."/>
            <person name="Haridas S."/>
            <person name="Andreopoulos W."/>
            <person name="Labutti K."/>
            <person name="Pangilinan J."/>
            <person name="Floch G.L."/>
            <person name="Makela M.R."/>
            <person name="Henrissat B."/>
            <person name="Grigoriev I.V."/>
            <person name="Crouch J.A."/>
            <person name="De Vries R.P."/>
            <person name="Sukno S.A."/>
            <person name="Thon M.R."/>
        </authorList>
    </citation>
    <scope>NUCLEOTIDE SEQUENCE</scope>
    <source>
        <strain evidence="2">CBS 102054</strain>
    </source>
</reference>
<proteinExistence type="predicted"/>
<protein>
    <submittedName>
        <fullName evidence="2">Uncharacterized protein</fullName>
    </submittedName>
</protein>